<dbReference type="RefSeq" id="WP_197310469.1">
    <property type="nucleotide sequence ID" value="NZ_JADZLT010000043.1"/>
</dbReference>
<organism evidence="3 4">
    <name type="scientific">Methylobrevis albus</name>
    <dbReference type="NCBI Taxonomy" id="2793297"/>
    <lineage>
        <taxon>Bacteria</taxon>
        <taxon>Pseudomonadati</taxon>
        <taxon>Pseudomonadota</taxon>
        <taxon>Alphaproteobacteria</taxon>
        <taxon>Hyphomicrobiales</taxon>
        <taxon>Pleomorphomonadaceae</taxon>
        <taxon>Methylobrevis</taxon>
    </lineage>
</organism>
<dbReference type="Pfam" id="PF00534">
    <property type="entry name" value="Glycos_transf_1"/>
    <property type="match status" value="1"/>
</dbReference>
<comment type="caution">
    <text evidence="3">The sequence shown here is derived from an EMBL/GenBank/DDBJ whole genome shotgun (WGS) entry which is preliminary data.</text>
</comment>
<dbReference type="InterPro" id="IPR050194">
    <property type="entry name" value="Glycosyltransferase_grp1"/>
</dbReference>
<sequence length="405" mass="43064">MPRPLKIALLAHSTNPRGGVVHALELGDALAGLGHMVTVHAPDPAGRGFFRETRCRTRSVAATTLAPGASVTEMVRRRAGDYVAHFEDAANRGFDVYHAQDGISANALATLKERGVIPAFARTVHHVDAFADPALQRLQLRAITAADELFVVSDTWRDLLARDFGRAADNVGNGVDRARFSARPDESDRPLRDRLGLAGAAGPVLLAIGGIEARKNTLQILEAFLLVRARRPEARLVIAGGASLLDHDAYRAAFLERLAATGLPEGTVIVTGPLRQGEMPALYRLADVLLFPSVKEGFGLVVLEAMAAGVPVVTSAIPPFTEYLGERDVAWCDPACSASIAAATMSALAPEIRRVLVAGGDGVAAQHGWWRTARAHLGAYHRLAGLAPCPPHIPRLGAEPEHLDA</sequence>
<dbReference type="SUPFAM" id="SSF53756">
    <property type="entry name" value="UDP-Glycosyltransferase/glycogen phosphorylase"/>
    <property type="match status" value="1"/>
</dbReference>
<proteinExistence type="predicted"/>
<dbReference type="InterPro" id="IPR001296">
    <property type="entry name" value="Glyco_trans_1"/>
</dbReference>
<feature type="domain" description="Glycosyl transferase family 1" evidence="1">
    <location>
        <begin position="203"/>
        <end position="348"/>
    </location>
</feature>
<evidence type="ECO:0000313" key="4">
    <source>
        <dbReference type="Proteomes" id="UP000631694"/>
    </source>
</evidence>
<dbReference type="GO" id="GO:0016758">
    <property type="term" value="F:hexosyltransferase activity"/>
    <property type="evidence" value="ECO:0007669"/>
    <property type="project" value="TreeGrafter"/>
</dbReference>
<evidence type="ECO:0000259" key="1">
    <source>
        <dbReference type="Pfam" id="PF00534"/>
    </source>
</evidence>
<dbReference type="Gene3D" id="3.40.50.2000">
    <property type="entry name" value="Glycogen Phosphorylase B"/>
    <property type="match status" value="2"/>
</dbReference>
<dbReference type="CDD" id="cd03801">
    <property type="entry name" value="GT4_PimA-like"/>
    <property type="match status" value="1"/>
</dbReference>
<keyword evidence="4" id="KW-1185">Reference proteome</keyword>
<feature type="domain" description="Glycosyltransferase subfamily 4-like N-terminal" evidence="2">
    <location>
        <begin position="18"/>
        <end position="169"/>
    </location>
</feature>
<dbReference type="NCBIfam" id="TIGR04047">
    <property type="entry name" value="MSMEG_0565_glyc"/>
    <property type="match status" value="1"/>
</dbReference>
<evidence type="ECO:0000259" key="2">
    <source>
        <dbReference type="Pfam" id="PF13579"/>
    </source>
</evidence>
<dbReference type="AlphaFoldDB" id="A0A931MWM5"/>
<dbReference type="InterPro" id="IPR028098">
    <property type="entry name" value="Glyco_trans_4-like_N"/>
</dbReference>
<dbReference type="Pfam" id="PF13579">
    <property type="entry name" value="Glyco_trans_4_4"/>
    <property type="match status" value="1"/>
</dbReference>
<reference evidence="3" key="1">
    <citation type="submission" date="2020-12" db="EMBL/GenBank/DDBJ databases">
        <title>Methylobrevis albus sp. nov., isolated from fresh water lack sediment.</title>
        <authorList>
            <person name="Zou Q."/>
        </authorList>
    </citation>
    <scope>NUCLEOTIDE SEQUENCE</scope>
    <source>
        <strain evidence="3">L22</strain>
    </source>
</reference>
<dbReference type="PANTHER" id="PTHR45947:SF3">
    <property type="entry name" value="SULFOQUINOVOSYL TRANSFERASE SQD2"/>
    <property type="match status" value="1"/>
</dbReference>
<dbReference type="Proteomes" id="UP000631694">
    <property type="component" value="Unassembled WGS sequence"/>
</dbReference>
<protein>
    <submittedName>
        <fullName evidence="3">MSMEG_0565 family glycosyltransferase</fullName>
    </submittedName>
</protein>
<dbReference type="PANTHER" id="PTHR45947">
    <property type="entry name" value="SULFOQUINOVOSYL TRANSFERASE SQD2"/>
    <property type="match status" value="1"/>
</dbReference>
<name>A0A931MWM5_9HYPH</name>
<evidence type="ECO:0000313" key="3">
    <source>
        <dbReference type="EMBL" id="MBH0237368.1"/>
    </source>
</evidence>
<dbReference type="InterPro" id="IPR023986">
    <property type="entry name" value="GlycosylTfrase_MSMEG0565"/>
</dbReference>
<dbReference type="EMBL" id="JADZLT010000043">
    <property type="protein sequence ID" value="MBH0237368.1"/>
    <property type="molecule type" value="Genomic_DNA"/>
</dbReference>
<gene>
    <name evidence="3" type="ORF">I5731_06005</name>
</gene>
<accession>A0A931MWM5</accession>